<feature type="domain" description="ABC transmembrane type-1" evidence="9">
    <location>
        <begin position="29"/>
        <end position="230"/>
    </location>
</feature>
<dbReference type="GO" id="GO:0006865">
    <property type="term" value="P:amino acid transport"/>
    <property type="evidence" value="ECO:0007669"/>
    <property type="project" value="TreeGrafter"/>
</dbReference>
<dbReference type="NCBIfam" id="TIGR01726">
    <property type="entry name" value="HEQRo_perm_3TM"/>
    <property type="match status" value="1"/>
</dbReference>
<dbReference type="PANTHER" id="PTHR30614">
    <property type="entry name" value="MEMBRANE COMPONENT OF AMINO ACID ABC TRANSPORTER"/>
    <property type="match status" value="1"/>
</dbReference>
<evidence type="ECO:0000256" key="7">
    <source>
        <dbReference type="ARBA" id="ARBA00023136"/>
    </source>
</evidence>
<reference evidence="11" key="1">
    <citation type="submission" date="2016-10" db="EMBL/GenBank/DDBJ databases">
        <authorList>
            <person name="Varghese N."/>
            <person name="Submissions S."/>
        </authorList>
    </citation>
    <scope>NUCLEOTIDE SEQUENCE [LARGE SCALE GENOMIC DNA]</scope>
    <source>
        <strain evidence="11">KHC7</strain>
    </source>
</reference>
<dbReference type="RefSeq" id="WP_092152954.1">
    <property type="nucleotide sequence ID" value="NZ_FNBX01000003.1"/>
</dbReference>
<keyword evidence="5 8" id="KW-0812">Transmembrane</keyword>
<comment type="subcellular location">
    <subcellularLocation>
        <location evidence="1">Cell inner membrane</location>
        <topology evidence="1">Multi-pass membrane protein</topology>
    </subcellularLocation>
    <subcellularLocation>
        <location evidence="8">Cell membrane</location>
        <topology evidence="8">Multi-pass membrane protein</topology>
    </subcellularLocation>
</comment>
<evidence type="ECO:0000256" key="4">
    <source>
        <dbReference type="ARBA" id="ARBA00022475"/>
    </source>
</evidence>
<accession>A0A1G7JJ98</accession>
<evidence type="ECO:0000313" key="10">
    <source>
        <dbReference type="EMBL" id="SDF24966.1"/>
    </source>
</evidence>
<dbReference type="InterPro" id="IPR043429">
    <property type="entry name" value="ArtM/GltK/GlnP/TcyL/YhdX-like"/>
</dbReference>
<keyword evidence="6 8" id="KW-1133">Transmembrane helix</keyword>
<evidence type="ECO:0000256" key="3">
    <source>
        <dbReference type="ARBA" id="ARBA00022448"/>
    </source>
</evidence>
<evidence type="ECO:0000256" key="5">
    <source>
        <dbReference type="ARBA" id="ARBA00022692"/>
    </source>
</evidence>
<dbReference type="GO" id="GO:0043190">
    <property type="term" value="C:ATP-binding cassette (ABC) transporter complex"/>
    <property type="evidence" value="ECO:0007669"/>
    <property type="project" value="InterPro"/>
</dbReference>
<organism evidence="10 11">
    <name type="scientific">Desulfovibrio legallii</name>
    <dbReference type="NCBI Taxonomy" id="571438"/>
    <lineage>
        <taxon>Bacteria</taxon>
        <taxon>Pseudomonadati</taxon>
        <taxon>Thermodesulfobacteriota</taxon>
        <taxon>Desulfovibrionia</taxon>
        <taxon>Desulfovibrionales</taxon>
        <taxon>Desulfovibrionaceae</taxon>
        <taxon>Desulfovibrio</taxon>
    </lineage>
</organism>
<evidence type="ECO:0000256" key="8">
    <source>
        <dbReference type="RuleBase" id="RU363032"/>
    </source>
</evidence>
<dbReference type="Pfam" id="PF00528">
    <property type="entry name" value="BPD_transp_1"/>
    <property type="match status" value="1"/>
</dbReference>
<dbReference type="InterPro" id="IPR035906">
    <property type="entry name" value="MetI-like_sf"/>
</dbReference>
<feature type="transmembrane region" description="Helical" evidence="8">
    <location>
        <begin position="207"/>
        <end position="230"/>
    </location>
</feature>
<keyword evidence="4" id="KW-1003">Cell membrane</keyword>
<evidence type="ECO:0000256" key="6">
    <source>
        <dbReference type="ARBA" id="ARBA00022989"/>
    </source>
</evidence>
<name>A0A1G7JJ98_9BACT</name>
<keyword evidence="11" id="KW-1185">Reference proteome</keyword>
<sequence length="249" mass="27717">MQANWNWGIFFEQAPFGNVTYFSWLVDGFLTTAALFVCAWIVAFTAGSLFGILRTLPSRFFRAIGAAYVAVFRNIPLIVQFFIWYLGAPDLLPHDLSVWFKAELNPNIQFFILSTCALGFFTGARVCEQVRSGIQALSSGQRSAALALGLTLPQTYRYVLLPNAYRIIIPPLTSEMLNMVKNTAVASTIGLVELTSQANRLLEFSGYAYESFIAVTLAYVLLNFVVMRAMKLLENKMRLPSMSMGGKNA</sequence>
<proteinExistence type="inferred from homology"/>
<dbReference type="PROSITE" id="PS50928">
    <property type="entry name" value="ABC_TM1"/>
    <property type="match status" value="1"/>
</dbReference>
<evidence type="ECO:0000256" key="1">
    <source>
        <dbReference type="ARBA" id="ARBA00004429"/>
    </source>
</evidence>
<feature type="transmembrane region" description="Helical" evidence="8">
    <location>
        <begin position="108"/>
        <end position="127"/>
    </location>
</feature>
<dbReference type="Gene3D" id="1.10.3720.10">
    <property type="entry name" value="MetI-like"/>
    <property type="match status" value="1"/>
</dbReference>
<dbReference type="Proteomes" id="UP000199355">
    <property type="component" value="Unassembled WGS sequence"/>
</dbReference>
<dbReference type="InterPro" id="IPR010065">
    <property type="entry name" value="AA_ABC_transptr_permease_3TM"/>
</dbReference>
<evidence type="ECO:0000259" key="9">
    <source>
        <dbReference type="PROSITE" id="PS50928"/>
    </source>
</evidence>
<dbReference type="CDD" id="cd06261">
    <property type="entry name" value="TM_PBP2"/>
    <property type="match status" value="1"/>
</dbReference>
<dbReference type="InterPro" id="IPR000515">
    <property type="entry name" value="MetI-like"/>
</dbReference>
<feature type="transmembrane region" description="Helical" evidence="8">
    <location>
        <begin position="65"/>
        <end position="88"/>
    </location>
</feature>
<dbReference type="STRING" id="571438.SAMN05192586_10332"/>
<evidence type="ECO:0000256" key="2">
    <source>
        <dbReference type="ARBA" id="ARBA00010072"/>
    </source>
</evidence>
<dbReference type="SUPFAM" id="SSF161098">
    <property type="entry name" value="MetI-like"/>
    <property type="match status" value="1"/>
</dbReference>
<dbReference type="AlphaFoldDB" id="A0A1G7JJ98"/>
<protein>
    <submittedName>
        <fullName evidence="10">L-glutamate ABC transporter membrane protein /L-aspartate ABC transporter membrane protein</fullName>
    </submittedName>
</protein>
<keyword evidence="7 8" id="KW-0472">Membrane</keyword>
<keyword evidence="3 8" id="KW-0813">Transport</keyword>
<dbReference type="GO" id="GO:0022857">
    <property type="term" value="F:transmembrane transporter activity"/>
    <property type="evidence" value="ECO:0007669"/>
    <property type="project" value="InterPro"/>
</dbReference>
<comment type="similarity">
    <text evidence="2">Belongs to the binding-protein-dependent transport system permease family. HisMQ subfamily.</text>
</comment>
<feature type="transmembrane region" description="Helical" evidence="8">
    <location>
        <begin position="29"/>
        <end position="53"/>
    </location>
</feature>
<dbReference type="OrthoDB" id="92598at2"/>
<gene>
    <name evidence="10" type="ORF">SAMN05192586_10332</name>
</gene>
<evidence type="ECO:0000313" key="11">
    <source>
        <dbReference type="Proteomes" id="UP000199355"/>
    </source>
</evidence>
<dbReference type="PANTHER" id="PTHR30614:SF42">
    <property type="entry name" value="GLUTAMATE_ASPARTATE IMPORT PERMEASE PROTEIN GLTJ"/>
    <property type="match status" value="1"/>
</dbReference>
<dbReference type="EMBL" id="FNBX01000003">
    <property type="protein sequence ID" value="SDF24966.1"/>
    <property type="molecule type" value="Genomic_DNA"/>
</dbReference>